<name>A0A146F6X5_ASPKA</name>
<accession>A0A146F6X5</accession>
<evidence type="ECO:0000313" key="3">
    <source>
        <dbReference type="Proteomes" id="UP000075230"/>
    </source>
</evidence>
<feature type="region of interest" description="Disordered" evidence="1">
    <location>
        <begin position="68"/>
        <end position="92"/>
    </location>
</feature>
<comment type="caution">
    <text evidence="2">The sequence shown here is derived from an EMBL/GenBank/DDBJ whole genome shotgun (WGS) entry which is preliminary data.</text>
</comment>
<proteinExistence type="predicted"/>
<dbReference type="AlphaFoldDB" id="A0A146F6X5"/>
<reference evidence="2 3" key="1">
    <citation type="journal article" date="2016" name="DNA Res.">
        <title>Genome sequence of Aspergillus luchuensis NBRC 4314.</title>
        <authorList>
            <person name="Yamada O."/>
            <person name="Machida M."/>
            <person name="Hosoyama A."/>
            <person name="Goto M."/>
            <person name="Takahashi T."/>
            <person name="Futagami T."/>
            <person name="Yamagata Y."/>
            <person name="Takeuchi M."/>
            <person name="Kobayashi T."/>
            <person name="Koike H."/>
            <person name="Abe K."/>
            <person name="Asai K."/>
            <person name="Arita M."/>
            <person name="Fujita N."/>
            <person name="Fukuda K."/>
            <person name="Higa K."/>
            <person name="Horikawa H."/>
            <person name="Ishikawa T."/>
            <person name="Jinno K."/>
            <person name="Kato Y."/>
            <person name="Kirimura K."/>
            <person name="Mizutani O."/>
            <person name="Nakasone K."/>
            <person name="Sano M."/>
            <person name="Shiraishi Y."/>
            <person name="Tsukahara M."/>
            <person name="Gomi K."/>
        </authorList>
    </citation>
    <scope>NUCLEOTIDE SEQUENCE [LARGE SCALE GENOMIC DNA]</scope>
    <source>
        <strain evidence="2 3">RIB 2604</strain>
    </source>
</reference>
<feature type="compositionally biased region" description="Polar residues" evidence="1">
    <location>
        <begin position="68"/>
        <end position="86"/>
    </location>
</feature>
<evidence type="ECO:0000313" key="2">
    <source>
        <dbReference type="EMBL" id="GAT21890.1"/>
    </source>
</evidence>
<evidence type="ECO:0000256" key="1">
    <source>
        <dbReference type="SAM" id="MobiDB-lite"/>
    </source>
</evidence>
<reference evidence="3" key="2">
    <citation type="submission" date="2016-02" db="EMBL/GenBank/DDBJ databases">
        <title>Genome sequencing of Aspergillus luchuensis NBRC 4314.</title>
        <authorList>
            <person name="Yamada O."/>
        </authorList>
    </citation>
    <scope>NUCLEOTIDE SEQUENCE [LARGE SCALE GENOMIC DNA]</scope>
    <source>
        <strain evidence="3">RIB 2604</strain>
    </source>
</reference>
<sequence length="92" mass="10607">MSGHASRDQYTHSKHYALDIVIVVDPSALEYSQKESRQRERGRLSVSDWDWEGRGRLAKIWEEIRASSGGTRLKSSQPHQTVQVQRQDSHMS</sequence>
<protein>
    <submittedName>
        <fullName evidence="2">Thiamine pyrophosphate enzyme</fullName>
    </submittedName>
</protein>
<gene>
    <name evidence="2" type="ORF">RIB2604_01200390</name>
</gene>
<dbReference type="EMBL" id="BCWF01000012">
    <property type="protein sequence ID" value="GAT21890.1"/>
    <property type="molecule type" value="Genomic_DNA"/>
</dbReference>
<organism evidence="2 3">
    <name type="scientific">Aspergillus kawachii</name>
    <name type="common">White koji mold</name>
    <name type="synonym">Aspergillus awamori var. kawachi</name>
    <dbReference type="NCBI Taxonomy" id="1069201"/>
    <lineage>
        <taxon>Eukaryota</taxon>
        <taxon>Fungi</taxon>
        <taxon>Dikarya</taxon>
        <taxon>Ascomycota</taxon>
        <taxon>Pezizomycotina</taxon>
        <taxon>Eurotiomycetes</taxon>
        <taxon>Eurotiomycetidae</taxon>
        <taxon>Eurotiales</taxon>
        <taxon>Aspergillaceae</taxon>
        <taxon>Aspergillus</taxon>
        <taxon>Aspergillus subgen. Circumdati</taxon>
    </lineage>
</organism>
<dbReference type="Proteomes" id="UP000075230">
    <property type="component" value="Unassembled WGS sequence"/>
</dbReference>